<organism evidence="1 2">
    <name type="scientific">Rotaria magnacalcarata</name>
    <dbReference type="NCBI Taxonomy" id="392030"/>
    <lineage>
        <taxon>Eukaryota</taxon>
        <taxon>Metazoa</taxon>
        <taxon>Spiralia</taxon>
        <taxon>Gnathifera</taxon>
        <taxon>Rotifera</taxon>
        <taxon>Eurotatoria</taxon>
        <taxon>Bdelloidea</taxon>
        <taxon>Philodinida</taxon>
        <taxon>Philodinidae</taxon>
        <taxon>Rotaria</taxon>
    </lineage>
</organism>
<sequence length="36" mass="4367">MLLSSEKFADQFSRIQQQFKELTQFEQLYAIVELTR</sequence>
<comment type="caution">
    <text evidence="1">The sequence shown here is derived from an EMBL/GenBank/DDBJ whole genome shotgun (WGS) entry which is preliminary data.</text>
</comment>
<accession>A0A821DHD0</accession>
<name>A0A821DHD0_9BILA</name>
<protein>
    <submittedName>
        <fullName evidence="1">Uncharacterized protein</fullName>
    </submittedName>
</protein>
<dbReference type="AlphaFoldDB" id="A0A821DHD0"/>
<evidence type="ECO:0000313" key="2">
    <source>
        <dbReference type="Proteomes" id="UP000663866"/>
    </source>
</evidence>
<keyword evidence="2" id="KW-1185">Reference proteome</keyword>
<proteinExistence type="predicted"/>
<evidence type="ECO:0000313" key="1">
    <source>
        <dbReference type="EMBL" id="CAF4621565.1"/>
    </source>
</evidence>
<feature type="non-terminal residue" evidence="1">
    <location>
        <position position="36"/>
    </location>
</feature>
<gene>
    <name evidence="1" type="ORF">OVN521_LOCUS45932</name>
</gene>
<dbReference type="Proteomes" id="UP000663866">
    <property type="component" value="Unassembled WGS sequence"/>
</dbReference>
<reference evidence="1" key="1">
    <citation type="submission" date="2021-02" db="EMBL/GenBank/DDBJ databases">
        <authorList>
            <person name="Nowell W R."/>
        </authorList>
    </citation>
    <scope>NUCLEOTIDE SEQUENCE</scope>
</reference>
<dbReference type="EMBL" id="CAJOBG010078195">
    <property type="protein sequence ID" value="CAF4621565.1"/>
    <property type="molecule type" value="Genomic_DNA"/>
</dbReference>